<accession>A0ABY8H3N0</accession>
<name>A0ABY8H3N0_9MICC</name>
<dbReference type="CDD" id="cd05152">
    <property type="entry name" value="MPH2"/>
    <property type="match status" value="1"/>
</dbReference>
<keyword evidence="3" id="KW-1185">Reference proteome</keyword>
<organism evidence="2 3">
    <name type="scientific">Citricoccus muralis</name>
    <dbReference type="NCBI Taxonomy" id="169134"/>
    <lineage>
        <taxon>Bacteria</taxon>
        <taxon>Bacillati</taxon>
        <taxon>Actinomycetota</taxon>
        <taxon>Actinomycetes</taxon>
        <taxon>Micrococcales</taxon>
        <taxon>Micrococcaceae</taxon>
        <taxon>Citricoccus</taxon>
    </lineage>
</organism>
<dbReference type="RefSeq" id="WP_278156732.1">
    <property type="nucleotide sequence ID" value="NZ_CP121252.1"/>
</dbReference>
<dbReference type="Gene3D" id="3.30.200.20">
    <property type="entry name" value="Phosphorylase Kinase, domain 1"/>
    <property type="match status" value="1"/>
</dbReference>
<dbReference type="Pfam" id="PF01636">
    <property type="entry name" value="APH"/>
    <property type="match status" value="1"/>
</dbReference>
<reference evidence="2 3" key="1">
    <citation type="submission" date="2023-04" db="EMBL/GenBank/DDBJ databases">
        <title>Funneling lignin-derived compounds into biodiesel using alkali-halophilic Citricoccus sp. P2.</title>
        <authorList>
            <person name="Luo C.-B."/>
        </authorList>
    </citation>
    <scope>NUCLEOTIDE SEQUENCE [LARGE SCALE GENOMIC DNA]</scope>
    <source>
        <strain evidence="2 3">P2</strain>
    </source>
</reference>
<dbReference type="PANTHER" id="PTHR21310:SF15">
    <property type="entry name" value="AMINOGLYCOSIDE PHOSPHOTRANSFERASE DOMAIN-CONTAINING PROTEIN"/>
    <property type="match status" value="1"/>
</dbReference>
<feature type="domain" description="Aminoglycoside phosphotransferase" evidence="1">
    <location>
        <begin position="26"/>
        <end position="257"/>
    </location>
</feature>
<proteinExistence type="predicted"/>
<dbReference type="InterPro" id="IPR051678">
    <property type="entry name" value="AGP_Transferase"/>
</dbReference>
<dbReference type="InterPro" id="IPR002575">
    <property type="entry name" value="Aminoglycoside_PTrfase"/>
</dbReference>
<protein>
    <submittedName>
        <fullName evidence="2">Macrolide 2'-phosphotransferase</fullName>
    </submittedName>
</protein>
<evidence type="ECO:0000259" key="1">
    <source>
        <dbReference type="Pfam" id="PF01636"/>
    </source>
</evidence>
<dbReference type="SUPFAM" id="SSF56112">
    <property type="entry name" value="Protein kinase-like (PK-like)"/>
    <property type="match status" value="1"/>
</dbReference>
<dbReference type="PANTHER" id="PTHR21310">
    <property type="entry name" value="AMINOGLYCOSIDE PHOSPHOTRANSFERASE-RELATED-RELATED"/>
    <property type="match status" value="1"/>
</dbReference>
<dbReference type="InterPro" id="IPR011009">
    <property type="entry name" value="Kinase-like_dom_sf"/>
</dbReference>
<evidence type="ECO:0000313" key="2">
    <source>
        <dbReference type="EMBL" id="WFP15742.1"/>
    </source>
</evidence>
<evidence type="ECO:0000313" key="3">
    <source>
        <dbReference type="Proteomes" id="UP001219037"/>
    </source>
</evidence>
<dbReference type="Proteomes" id="UP001219037">
    <property type="component" value="Chromosome"/>
</dbReference>
<dbReference type="EMBL" id="CP121252">
    <property type="protein sequence ID" value="WFP15742.1"/>
    <property type="molecule type" value="Genomic_DNA"/>
</dbReference>
<sequence>MDSAADATAITRLAAEHNLDVDPETITVNELGLDFRVAIVDAVDGQRWVLRIPRRAEVMTRAQVEGRVLQRIAPRLSVDVPDWRIHTETLIAYPLLPGEPGLTLEPDGTPVWHFDEHSPVFSDSLGTMLAQLHSLDPETVDDTGITALTPGEHRESIRENIARVAAEFAIAPSLHDRWLSWLADDSYWPERSVLTHGEIYPAHLLLDGETILGVLDWTTASIGDPAQDFAFHRASVSDAAFETTVSRYVAAGGHVGPRFGDHCTEVFSLSPVTYALFALTTEDPEHRAAAAAQLHPEEGTHP</sequence>
<dbReference type="Gene3D" id="3.90.1200.10">
    <property type="match status" value="1"/>
</dbReference>
<gene>
    <name evidence="2" type="ORF">P8192_10075</name>
</gene>